<evidence type="ECO:0000256" key="8">
    <source>
        <dbReference type="ARBA" id="ARBA00032582"/>
    </source>
</evidence>
<evidence type="ECO:0000256" key="7">
    <source>
        <dbReference type="ARBA" id="ARBA00031963"/>
    </source>
</evidence>
<comment type="subcellular location">
    <subcellularLocation>
        <location evidence="1">Nucleus</location>
    </subcellularLocation>
</comment>
<evidence type="ECO:0000256" key="2">
    <source>
        <dbReference type="ARBA" id="ARBA00009851"/>
    </source>
</evidence>
<proteinExistence type="inferred from homology"/>
<dbReference type="GeneTree" id="ENSGT00940000164885"/>
<dbReference type="GO" id="GO:0006357">
    <property type="term" value="P:regulation of transcription by RNA polymerase II"/>
    <property type="evidence" value="ECO:0007669"/>
    <property type="project" value="TreeGrafter"/>
</dbReference>
<dbReference type="InParanoid" id="A0A674GZF3"/>
<dbReference type="GO" id="GO:0003712">
    <property type="term" value="F:transcription coregulator activity"/>
    <property type="evidence" value="ECO:0007669"/>
    <property type="project" value="TreeGrafter"/>
</dbReference>
<evidence type="ECO:0000256" key="3">
    <source>
        <dbReference type="ARBA" id="ARBA00019684"/>
    </source>
</evidence>
<evidence type="ECO:0000313" key="11">
    <source>
        <dbReference type="Proteomes" id="UP000007754"/>
    </source>
</evidence>
<protein>
    <recommendedName>
        <fullName evidence="3">Mediator of RNA polymerase II transcription subunit 29</fullName>
    </recommendedName>
    <alternativeName>
        <fullName evidence="8">Intersex-like protein</fullName>
    </alternativeName>
    <alternativeName>
        <fullName evidence="7">Mediator complex subunit 29</fullName>
    </alternativeName>
</protein>
<evidence type="ECO:0000256" key="6">
    <source>
        <dbReference type="ARBA" id="ARBA00023242"/>
    </source>
</evidence>
<sequence>MAAPPPPAGPGPGPPSAAAAGPGPGAGPGAGPGPPPGAAQGPALPAQAAAAQAQDFEPVQRFRLLLPQLKESLQTLMKVAAQNLVQNSSIDNGQKSADGPLQRFDKSLEEFYALCDQLELCLRLAHECLSQSFDSAKHAPALVPAAPKGEGGAGGTESLPYTQYLPLIKAQIASAKDIHNALLEGTNKITGRLPPPGGP</sequence>
<dbReference type="PANTHER" id="PTHR28314">
    <property type="entry name" value="MEDIATOR OF RNA POLYMERASE II TRANSCRIPTION SUBUNIT 29"/>
    <property type="match status" value="1"/>
</dbReference>
<keyword evidence="5" id="KW-0804">Transcription</keyword>
<comment type="similarity">
    <text evidence="2">Belongs to the Mediator complex subunit 29 family.</text>
</comment>
<keyword evidence="4" id="KW-0805">Transcription regulation</keyword>
<dbReference type="Ensembl" id="ENSTGUT00000034437.1">
    <property type="protein sequence ID" value="ENSTGUP00000027883.1"/>
    <property type="gene ID" value="ENSTGUG00000029511.1"/>
</dbReference>
<dbReference type="PANTHER" id="PTHR28314:SF1">
    <property type="entry name" value="MEDIATOR OF RNA POLYMERASE II TRANSCRIPTION SUBUNIT 29"/>
    <property type="match status" value="1"/>
</dbReference>
<organism evidence="10 11">
    <name type="scientific">Taeniopygia guttata</name>
    <name type="common">Zebra finch</name>
    <name type="synonym">Poephila guttata</name>
    <dbReference type="NCBI Taxonomy" id="59729"/>
    <lineage>
        <taxon>Eukaryota</taxon>
        <taxon>Metazoa</taxon>
        <taxon>Chordata</taxon>
        <taxon>Craniata</taxon>
        <taxon>Vertebrata</taxon>
        <taxon>Euteleostomi</taxon>
        <taxon>Archelosauria</taxon>
        <taxon>Archosauria</taxon>
        <taxon>Dinosauria</taxon>
        <taxon>Saurischia</taxon>
        <taxon>Theropoda</taxon>
        <taxon>Coelurosauria</taxon>
        <taxon>Aves</taxon>
        <taxon>Neognathae</taxon>
        <taxon>Neoaves</taxon>
        <taxon>Telluraves</taxon>
        <taxon>Australaves</taxon>
        <taxon>Passeriformes</taxon>
        <taxon>Passeroidea</taxon>
        <taxon>Estrildidae</taxon>
        <taxon>Estrildinae</taxon>
        <taxon>Taeniopygia</taxon>
    </lineage>
</organism>
<reference evidence="10" key="1">
    <citation type="submission" date="2025-08" db="UniProtKB">
        <authorList>
            <consortium name="Ensembl"/>
        </authorList>
    </citation>
    <scope>IDENTIFICATION</scope>
</reference>
<reference evidence="10" key="2">
    <citation type="submission" date="2025-09" db="UniProtKB">
        <authorList>
            <consortium name="Ensembl"/>
        </authorList>
    </citation>
    <scope>IDENTIFICATION</scope>
</reference>
<dbReference type="Proteomes" id="UP000007754">
    <property type="component" value="Unplaced"/>
</dbReference>
<dbReference type="Pfam" id="PF11568">
    <property type="entry name" value="Med29"/>
    <property type="match status" value="1"/>
</dbReference>
<evidence type="ECO:0000313" key="10">
    <source>
        <dbReference type="Ensembl" id="ENSTGUP00000027883.1"/>
    </source>
</evidence>
<feature type="compositionally biased region" description="Low complexity" evidence="9">
    <location>
        <begin position="38"/>
        <end position="53"/>
    </location>
</feature>
<evidence type="ECO:0000256" key="1">
    <source>
        <dbReference type="ARBA" id="ARBA00004123"/>
    </source>
</evidence>
<evidence type="ECO:0000256" key="4">
    <source>
        <dbReference type="ARBA" id="ARBA00023015"/>
    </source>
</evidence>
<evidence type="ECO:0000256" key="9">
    <source>
        <dbReference type="SAM" id="MobiDB-lite"/>
    </source>
</evidence>
<accession>A0A674GZF3</accession>
<dbReference type="OMA" id="NHYLPGP"/>
<name>A0A674GZF3_TAEGU</name>
<dbReference type="AlphaFoldDB" id="A0A674GZF3"/>
<dbReference type="InterPro" id="IPR021018">
    <property type="entry name" value="Mediator_Med29_met"/>
</dbReference>
<evidence type="ECO:0000256" key="5">
    <source>
        <dbReference type="ARBA" id="ARBA00023163"/>
    </source>
</evidence>
<keyword evidence="11" id="KW-1185">Reference proteome</keyword>
<feature type="region of interest" description="Disordered" evidence="9">
    <location>
        <begin position="1"/>
        <end position="53"/>
    </location>
</feature>
<dbReference type="GO" id="GO:0016592">
    <property type="term" value="C:mediator complex"/>
    <property type="evidence" value="ECO:0007669"/>
    <property type="project" value="InterPro"/>
</dbReference>
<feature type="compositionally biased region" description="Pro residues" evidence="9">
    <location>
        <begin position="1"/>
        <end position="15"/>
    </location>
</feature>
<keyword evidence="6" id="KW-0539">Nucleus</keyword>